<keyword evidence="9" id="KW-0472">Membrane</keyword>
<dbReference type="RefSeq" id="WP_014886896.1">
    <property type="nucleotide sequence ID" value="NC_018414.1"/>
</dbReference>
<evidence type="ECO:0000256" key="7">
    <source>
        <dbReference type="ARBA" id="ARBA00029936"/>
    </source>
</evidence>
<organism evidence="11 12">
    <name type="scientific">Candidatus Carsonella ruddii CE isolate Thao2000</name>
    <dbReference type="NCBI Taxonomy" id="1202536"/>
    <lineage>
        <taxon>Bacteria</taxon>
        <taxon>Pseudomonadati</taxon>
        <taxon>Pseudomonadota</taxon>
        <taxon>Gammaproteobacteria</taxon>
        <taxon>Oceanospirillales</taxon>
        <taxon>Halomonadaceae</taxon>
        <taxon>Zymobacter group</taxon>
        <taxon>Candidatus Carsonella</taxon>
    </lineage>
</organism>
<dbReference type="HOGENOM" id="CLU_001493_2_2_6"/>
<dbReference type="KEGG" id="cru:A33U_0144"/>
<dbReference type="PATRIC" id="fig|1202536.3.peg.120"/>
<keyword evidence="9" id="KW-0812">Transmembrane</keyword>
<dbReference type="AlphaFoldDB" id="J7H000"/>
<evidence type="ECO:0000313" key="12">
    <source>
        <dbReference type="Proteomes" id="UP000003932"/>
    </source>
</evidence>
<keyword evidence="9" id="KW-1133">Transmembrane helix</keyword>
<gene>
    <name evidence="11" type="primary">valS</name>
    <name evidence="11" type="ORF">A33U_0144</name>
</gene>
<keyword evidence="5 8" id="KW-0648">Protein biosynthesis</keyword>
<evidence type="ECO:0000259" key="10">
    <source>
        <dbReference type="Pfam" id="PF00133"/>
    </source>
</evidence>
<feature type="domain" description="Aminoacyl-tRNA synthetase class Ia" evidence="10">
    <location>
        <begin position="394"/>
        <end position="476"/>
    </location>
</feature>
<dbReference type="PRINTS" id="PR00986">
    <property type="entry name" value="TRNASYNTHVAL"/>
</dbReference>
<dbReference type="STRING" id="1202536.A33U_0144"/>
<evidence type="ECO:0000313" key="11">
    <source>
        <dbReference type="EMBL" id="AFP83595.1"/>
    </source>
</evidence>
<reference evidence="11 12" key="1">
    <citation type="journal article" date="2012" name="Mol. Biol. Evol.">
        <title>Genome reduction and co-evolution between the primary and secondary bacterial symbionts of psyllids.</title>
        <authorList>
            <person name="Sloan D.B."/>
            <person name="Moran N.A."/>
        </authorList>
    </citation>
    <scope>NUCLEOTIDE SEQUENCE [LARGE SCALE GENOMIC DNA]</scope>
    <source>
        <strain evidence="11 12">CE</strain>
    </source>
</reference>
<dbReference type="PROSITE" id="PS00178">
    <property type="entry name" value="AA_TRNA_LIGASE_I"/>
    <property type="match status" value="1"/>
</dbReference>
<evidence type="ECO:0000256" key="1">
    <source>
        <dbReference type="ARBA" id="ARBA00013169"/>
    </source>
</evidence>
<evidence type="ECO:0000256" key="5">
    <source>
        <dbReference type="ARBA" id="ARBA00022917"/>
    </source>
</evidence>
<dbReference type="InterPro" id="IPR002300">
    <property type="entry name" value="aa-tRNA-synth_Ia"/>
</dbReference>
<feature type="transmembrane region" description="Helical" evidence="9">
    <location>
        <begin position="423"/>
        <end position="446"/>
    </location>
</feature>
<dbReference type="GO" id="GO:0004832">
    <property type="term" value="F:valine-tRNA ligase activity"/>
    <property type="evidence" value="ECO:0007669"/>
    <property type="project" value="UniProtKB-EC"/>
</dbReference>
<feature type="domain" description="Aminoacyl-tRNA synthetase class Ia" evidence="10">
    <location>
        <begin position="7"/>
        <end position="385"/>
    </location>
</feature>
<dbReference type="GO" id="GO:0005524">
    <property type="term" value="F:ATP binding"/>
    <property type="evidence" value="ECO:0007669"/>
    <property type="project" value="UniProtKB-KW"/>
</dbReference>
<dbReference type="SUPFAM" id="SSF52374">
    <property type="entry name" value="Nucleotidylyl transferase"/>
    <property type="match status" value="1"/>
</dbReference>
<evidence type="ECO:0000256" key="3">
    <source>
        <dbReference type="ARBA" id="ARBA00022741"/>
    </source>
</evidence>
<dbReference type="Gene3D" id="3.40.50.620">
    <property type="entry name" value="HUPs"/>
    <property type="match status" value="2"/>
</dbReference>
<evidence type="ECO:0000256" key="2">
    <source>
        <dbReference type="ARBA" id="ARBA00022598"/>
    </source>
</evidence>
<comment type="similarity">
    <text evidence="8">Belongs to the class-I aminoacyl-tRNA synthetase family.</text>
</comment>
<name>J7H000_CARRU</name>
<dbReference type="GO" id="GO:0005829">
    <property type="term" value="C:cytosol"/>
    <property type="evidence" value="ECO:0007669"/>
    <property type="project" value="TreeGrafter"/>
</dbReference>
<sequence length="632" mass="78437">MNNFILKKNFYIILPPPNITGELHIGHFFQYFIIDSIIKWKFLQGYKINFIIGFDHAGISTIIKFKNKKKILLYKKYLKKKFIKNFLYINFLIKNKNIEFTLNKNYKKCLIFFFYKLIKNKYIYLDKKFVYFDFKIKSTISEIEIKKKYCYKYIYYIKYILNNINIIVYTKNIESLPFDNVLISNCLDKRYNYLKNIVYNPFKKKINLFFSKKINKNFASGITRLSNCLKSYLYFNKNIEVISYLNEKLKIKIYLYKYLKNKFIKSKKKFLNYKINFYTLKKNVLNYLIYNNYLICLKKYKTFILINEKNNCKIISILTDQFFYKIRKIISIKKIFKKINIFPKKYKKLCEVWIKNISDWCISRQINFGIKIPFYKDKNNNLYINKNFRFIFFYKINDVFDTWFNSSIWIIFIYKKIKKKQNLLISGFDIIFFWIIKMIINNVIYFKNTLIEKIFLHGIIRNKNNEKFSKSMNNILNFNLLKNNFFIIKKNLLKNSLKENIKLFIKKYKKYYIYYKKNFIILYYYKFKFKIIKYYKNYNFYQIFNLKKKISYNFISKKIFLLICKLLFPINNKIFNKKWNFSINFYYYKYFIKKILIIKIFNKNYLIKNLRINNYFEIFFKLKIIFYVKYKN</sequence>
<dbReference type="Proteomes" id="UP000003932">
    <property type="component" value="Chromosome"/>
</dbReference>
<keyword evidence="3 8" id="KW-0547">Nucleotide-binding</keyword>
<dbReference type="InterPro" id="IPR014729">
    <property type="entry name" value="Rossmann-like_a/b/a_fold"/>
</dbReference>
<dbReference type="EC" id="6.1.1.9" evidence="1"/>
<protein>
    <recommendedName>
        <fullName evidence="1">valine--tRNA ligase</fullName>
        <ecNumber evidence="1">6.1.1.9</ecNumber>
    </recommendedName>
    <alternativeName>
        <fullName evidence="7">Valyl-tRNA synthetase</fullName>
    </alternativeName>
</protein>
<evidence type="ECO:0000256" key="4">
    <source>
        <dbReference type="ARBA" id="ARBA00022840"/>
    </source>
</evidence>
<proteinExistence type="inferred from homology"/>
<keyword evidence="2 8" id="KW-0436">Ligase</keyword>
<dbReference type="PANTHER" id="PTHR11946">
    <property type="entry name" value="VALYL-TRNA SYNTHETASES"/>
    <property type="match status" value="1"/>
</dbReference>
<dbReference type="InterPro" id="IPR001412">
    <property type="entry name" value="aa-tRNA-synth_I_CS"/>
</dbReference>
<evidence type="ECO:0000256" key="8">
    <source>
        <dbReference type="RuleBase" id="RU363035"/>
    </source>
</evidence>
<dbReference type="GO" id="GO:0006438">
    <property type="term" value="P:valyl-tRNA aminoacylation"/>
    <property type="evidence" value="ECO:0007669"/>
    <property type="project" value="InterPro"/>
</dbReference>
<dbReference type="InterPro" id="IPR002303">
    <property type="entry name" value="Valyl-tRNA_ligase"/>
</dbReference>
<dbReference type="OrthoDB" id="9810365at2"/>
<keyword evidence="6 8" id="KW-0030">Aminoacyl-tRNA synthetase</keyword>
<dbReference type="Pfam" id="PF00133">
    <property type="entry name" value="tRNA-synt_1"/>
    <property type="match status" value="2"/>
</dbReference>
<accession>J7H000</accession>
<dbReference type="EMBL" id="CP003541">
    <property type="protein sequence ID" value="AFP83595.1"/>
    <property type="molecule type" value="Genomic_DNA"/>
</dbReference>
<keyword evidence="4 8" id="KW-0067">ATP-binding</keyword>
<evidence type="ECO:0000256" key="9">
    <source>
        <dbReference type="SAM" id="Phobius"/>
    </source>
</evidence>
<dbReference type="PANTHER" id="PTHR11946:SF93">
    <property type="entry name" value="VALINE--TRNA LIGASE, CHLOROPLASTIC_MITOCHONDRIAL 2"/>
    <property type="match status" value="1"/>
</dbReference>
<evidence type="ECO:0000256" key="6">
    <source>
        <dbReference type="ARBA" id="ARBA00023146"/>
    </source>
</evidence>